<keyword evidence="1 10" id="KW-0963">Cytoplasm</keyword>
<keyword evidence="16" id="KW-1185">Reference proteome</keyword>
<dbReference type="SUPFAM" id="SSF63418">
    <property type="entry name" value="MurE/MurF N-terminal domain"/>
    <property type="match status" value="1"/>
</dbReference>
<feature type="domain" description="Mur ligase central" evidence="14">
    <location>
        <begin position="134"/>
        <end position="347"/>
    </location>
</feature>
<dbReference type="RefSeq" id="WP_194556707.1">
    <property type="nucleotide sequence ID" value="NZ_JADKMY010000002.1"/>
</dbReference>
<evidence type="ECO:0000256" key="4">
    <source>
        <dbReference type="ARBA" id="ARBA00022741"/>
    </source>
</evidence>
<comment type="subcellular location">
    <subcellularLocation>
        <location evidence="10 11">Cytoplasm</location>
    </subcellularLocation>
</comment>
<feature type="binding site" evidence="10">
    <location>
        <begin position="136"/>
        <end position="142"/>
    </location>
    <ligand>
        <name>ATP</name>
        <dbReference type="ChEBI" id="CHEBI:30616"/>
    </ligand>
</feature>
<dbReference type="InterPro" id="IPR035911">
    <property type="entry name" value="MurE/MurF_N"/>
</dbReference>
<dbReference type="Gene3D" id="3.40.1390.10">
    <property type="entry name" value="MurE/MurF, N-terminal domain"/>
    <property type="match status" value="1"/>
</dbReference>
<evidence type="ECO:0000256" key="9">
    <source>
        <dbReference type="ARBA" id="ARBA00023316"/>
    </source>
</evidence>
<comment type="function">
    <text evidence="10 11">Involved in cell wall formation. Catalyzes the final step in the synthesis of UDP-N-acetylmuramoyl-pentapeptide, the precursor of murein.</text>
</comment>
<dbReference type="Pfam" id="PF08245">
    <property type="entry name" value="Mur_ligase_M"/>
    <property type="match status" value="1"/>
</dbReference>
<comment type="caution">
    <text evidence="15">The sequence shown here is derived from an EMBL/GenBank/DDBJ whole genome shotgun (WGS) entry which is preliminary data.</text>
</comment>
<keyword evidence="8 10" id="KW-0131">Cell cycle</keyword>
<evidence type="ECO:0000259" key="13">
    <source>
        <dbReference type="Pfam" id="PF02875"/>
    </source>
</evidence>
<dbReference type="InterPro" id="IPR013221">
    <property type="entry name" value="Mur_ligase_cen"/>
</dbReference>
<name>A0ABR9ZLJ3_9CORY</name>
<dbReference type="NCBIfam" id="TIGR01143">
    <property type="entry name" value="murF"/>
    <property type="match status" value="1"/>
</dbReference>
<evidence type="ECO:0000256" key="6">
    <source>
        <dbReference type="ARBA" id="ARBA00022960"/>
    </source>
</evidence>
<dbReference type="SUPFAM" id="SSF53244">
    <property type="entry name" value="MurD-like peptide ligases, peptide-binding domain"/>
    <property type="match status" value="1"/>
</dbReference>
<gene>
    <name evidence="10" type="primary">murF</name>
    <name evidence="15" type="ORF">IRY30_06915</name>
</gene>
<dbReference type="EMBL" id="JADKMY010000002">
    <property type="protein sequence ID" value="MBF4553809.1"/>
    <property type="molecule type" value="Genomic_DNA"/>
</dbReference>
<keyword evidence="4 10" id="KW-0547">Nucleotide-binding</keyword>
<feature type="domain" description="Mur ligase N-terminal catalytic" evidence="12">
    <location>
        <begin position="31"/>
        <end position="75"/>
    </location>
</feature>
<keyword evidence="9 10" id="KW-0961">Cell wall biogenesis/degradation</keyword>
<dbReference type="Gene3D" id="3.90.190.20">
    <property type="entry name" value="Mur ligase, C-terminal domain"/>
    <property type="match status" value="1"/>
</dbReference>
<evidence type="ECO:0000256" key="2">
    <source>
        <dbReference type="ARBA" id="ARBA00022598"/>
    </source>
</evidence>
<evidence type="ECO:0000259" key="14">
    <source>
        <dbReference type="Pfam" id="PF08245"/>
    </source>
</evidence>
<dbReference type="InterPro" id="IPR005863">
    <property type="entry name" value="UDP-N-AcMur_synth"/>
</dbReference>
<evidence type="ECO:0000256" key="8">
    <source>
        <dbReference type="ARBA" id="ARBA00023306"/>
    </source>
</evidence>
<evidence type="ECO:0000256" key="7">
    <source>
        <dbReference type="ARBA" id="ARBA00022984"/>
    </source>
</evidence>
<evidence type="ECO:0000256" key="3">
    <source>
        <dbReference type="ARBA" id="ARBA00022618"/>
    </source>
</evidence>
<evidence type="ECO:0000259" key="12">
    <source>
        <dbReference type="Pfam" id="PF01225"/>
    </source>
</evidence>
<evidence type="ECO:0000256" key="10">
    <source>
        <dbReference type="HAMAP-Rule" id="MF_02019"/>
    </source>
</evidence>
<dbReference type="PANTHER" id="PTHR43024">
    <property type="entry name" value="UDP-N-ACETYLMURAMOYL-TRIPEPTIDE--D-ALANYL-D-ALANINE LIGASE"/>
    <property type="match status" value="1"/>
</dbReference>
<keyword evidence="2 10" id="KW-0436">Ligase</keyword>
<dbReference type="PANTHER" id="PTHR43024:SF1">
    <property type="entry name" value="UDP-N-ACETYLMURAMOYL-TRIPEPTIDE--D-ALANYL-D-ALANINE LIGASE"/>
    <property type="match status" value="1"/>
</dbReference>
<evidence type="ECO:0000256" key="1">
    <source>
        <dbReference type="ARBA" id="ARBA00022490"/>
    </source>
</evidence>
<dbReference type="Proteomes" id="UP000635902">
    <property type="component" value="Unassembled WGS sequence"/>
</dbReference>
<dbReference type="InterPro" id="IPR051046">
    <property type="entry name" value="MurCDEF_CellWall_CoF430Synth"/>
</dbReference>
<comment type="pathway">
    <text evidence="10 11">Cell wall biogenesis; peptidoglycan biosynthesis.</text>
</comment>
<proteinExistence type="inferred from homology"/>
<reference evidence="15 16" key="1">
    <citation type="submission" date="2020-10" db="EMBL/GenBank/DDBJ databases">
        <title>Novel species in genus Corynebacterium.</title>
        <authorList>
            <person name="Zhang G."/>
        </authorList>
    </citation>
    <scope>NUCLEOTIDE SEQUENCE [LARGE SCALE GENOMIC DNA]</scope>
    <source>
        <strain evidence="15 16">DSM 45110</strain>
    </source>
</reference>
<dbReference type="InterPro" id="IPR000713">
    <property type="entry name" value="Mur_ligase_N"/>
</dbReference>
<comment type="catalytic activity">
    <reaction evidence="10 11">
        <text>D-alanyl-D-alanine + UDP-N-acetyl-alpha-D-muramoyl-L-alanyl-gamma-D-glutamyl-meso-2,6-diaminopimelate + ATP = UDP-N-acetyl-alpha-D-muramoyl-L-alanyl-gamma-D-glutamyl-meso-2,6-diaminopimeloyl-D-alanyl-D-alanine + ADP + phosphate + H(+)</text>
        <dbReference type="Rhea" id="RHEA:28374"/>
        <dbReference type="ChEBI" id="CHEBI:15378"/>
        <dbReference type="ChEBI" id="CHEBI:30616"/>
        <dbReference type="ChEBI" id="CHEBI:43474"/>
        <dbReference type="ChEBI" id="CHEBI:57822"/>
        <dbReference type="ChEBI" id="CHEBI:61386"/>
        <dbReference type="ChEBI" id="CHEBI:83905"/>
        <dbReference type="ChEBI" id="CHEBI:456216"/>
        <dbReference type="EC" id="6.3.2.10"/>
    </reaction>
</comment>
<dbReference type="SUPFAM" id="SSF53623">
    <property type="entry name" value="MurD-like peptide ligases, catalytic domain"/>
    <property type="match status" value="1"/>
</dbReference>
<dbReference type="Pfam" id="PF02875">
    <property type="entry name" value="Mur_ligase_C"/>
    <property type="match status" value="1"/>
</dbReference>
<dbReference type="InterPro" id="IPR004101">
    <property type="entry name" value="Mur_ligase_C"/>
</dbReference>
<evidence type="ECO:0000256" key="5">
    <source>
        <dbReference type="ARBA" id="ARBA00022840"/>
    </source>
</evidence>
<dbReference type="InterPro" id="IPR036565">
    <property type="entry name" value="Mur-like_cat_sf"/>
</dbReference>
<feature type="domain" description="Mur ligase C-terminal" evidence="13">
    <location>
        <begin position="371"/>
        <end position="499"/>
    </location>
</feature>
<accession>A0ABR9ZLJ3</accession>
<evidence type="ECO:0000256" key="11">
    <source>
        <dbReference type="RuleBase" id="RU004136"/>
    </source>
</evidence>
<keyword evidence="3 10" id="KW-0132">Cell division</keyword>
<keyword evidence="7 10" id="KW-0573">Peptidoglycan synthesis</keyword>
<keyword evidence="5 10" id="KW-0067">ATP-binding</keyword>
<organism evidence="15 16">
    <name type="scientific">Corynebacterium suicordis DSM 45110</name>
    <dbReference type="NCBI Taxonomy" id="1121369"/>
    <lineage>
        <taxon>Bacteria</taxon>
        <taxon>Bacillati</taxon>
        <taxon>Actinomycetota</taxon>
        <taxon>Actinomycetes</taxon>
        <taxon>Mycobacteriales</taxon>
        <taxon>Corynebacteriaceae</taxon>
        <taxon>Corynebacterium</taxon>
    </lineage>
</organism>
<comment type="similarity">
    <text evidence="10">Belongs to the MurCDEF family. MurF subfamily.</text>
</comment>
<dbReference type="Pfam" id="PF01225">
    <property type="entry name" value="Mur_ligase"/>
    <property type="match status" value="1"/>
</dbReference>
<protein>
    <recommendedName>
        <fullName evidence="10 11">UDP-N-acetylmuramoyl-tripeptide--D-alanyl-D-alanine ligase</fullName>
        <ecNumber evidence="10 11">6.3.2.10</ecNumber>
    </recommendedName>
    <alternativeName>
        <fullName evidence="10">D-alanyl-D-alanine-adding enzyme</fullName>
    </alternativeName>
</protein>
<dbReference type="InterPro" id="IPR036615">
    <property type="entry name" value="Mur_ligase_C_dom_sf"/>
</dbReference>
<dbReference type="HAMAP" id="MF_02019">
    <property type="entry name" value="MurF"/>
    <property type="match status" value="1"/>
</dbReference>
<keyword evidence="6 10" id="KW-0133">Cell shape</keyword>
<dbReference type="GO" id="GO:0016874">
    <property type="term" value="F:ligase activity"/>
    <property type="evidence" value="ECO:0007669"/>
    <property type="project" value="UniProtKB-KW"/>
</dbReference>
<evidence type="ECO:0000313" key="15">
    <source>
        <dbReference type="EMBL" id="MBF4553809.1"/>
    </source>
</evidence>
<sequence>MIELSIGDIATVTGGTLINGVDPNAMVAGPVEFDSRVITPGQIFMALPGAQVDGHDFAQGAQADGAALLLVGRDIGLPALLAAPAKTADEVANASAFEHDAAGHGAAVLAAVDKLARHNTDRLVSESDLTVVGVTGSAGKTSTKDLLGAVLQTAGETVAPPGSFNNEIGLPYTALRAGWNTKFLVSEMSARGVGHIRHLAEVTPPTVGVVLNVGTAHLGEFGSREAIAQAKGELVEALSASGLAVLNADDDIVSAMESRTQARVVKYSTSEAMGKSGRADYYATNIVLDEVARAEFDLHYPTSRQSADGSAAVHSEAGSIRDTSSIHVCLGVFGAHQVSNALAAAAVGIELGLDPQKVANALCSHVAASANRMDVRTRPDGVTVINDSYNANPESMRAGIDALAYTAAGRPEATSWAVLGQMGELGDDGSEEHAELGRFLGGRRIDRAIIVGRGVNQRALANEAKAQGVKTKLVDDIDAAVNMLDVDLRPHDVVLVKASYSDGLWGVAEGLLTPRAGDVNEGDN</sequence>
<dbReference type="Gene3D" id="3.40.1190.10">
    <property type="entry name" value="Mur-like, catalytic domain"/>
    <property type="match status" value="1"/>
</dbReference>
<evidence type="ECO:0000313" key="16">
    <source>
        <dbReference type="Proteomes" id="UP000635902"/>
    </source>
</evidence>
<dbReference type="EC" id="6.3.2.10" evidence="10 11"/>